<dbReference type="OrthoDB" id="5839403at2759"/>
<proteinExistence type="predicted"/>
<protein>
    <submittedName>
        <fullName evidence="2">Uncharacterized protein</fullName>
    </submittedName>
</protein>
<gene>
    <name evidence="2" type="ORF">CBOVIS_LOCUS495</name>
</gene>
<accession>A0A8S1E8R6</accession>
<organism evidence="2 3">
    <name type="scientific">Caenorhabditis bovis</name>
    <dbReference type="NCBI Taxonomy" id="2654633"/>
    <lineage>
        <taxon>Eukaryota</taxon>
        <taxon>Metazoa</taxon>
        <taxon>Ecdysozoa</taxon>
        <taxon>Nematoda</taxon>
        <taxon>Chromadorea</taxon>
        <taxon>Rhabditida</taxon>
        <taxon>Rhabditina</taxon>
        <taxon>Rhabditomorpha</taxon>
        <taxon>Rhabditoidea</taxon>
        <taxon>Rhabditidae</taxon>
        <taxon>Peloderinae</taxon>
        <taxon>Caenorhabditis</taxon>
    </lineage>
</organism>
<feature type="transmembrane region" description="Helical" evidence="1">
    <location>
        <begin position="6"/>
        <end position="27"/>
    </location>
</feature>
<dbReference type="EMBL" id="CADEPM010000001">
    <property type="protein sequence ID" value="CAB3397024.1"/>
    <property type="molecule type" value="Genomic_DNA"/>
</dbReference>
<keyword evidence="3" id="KW-1185">Reference proteome</keyword>
<name>A0A8S1E8R6_9PELO</name>
<keyword evidence="1" id="KW-1133">Transmembrane helix</keyword>
<evidence type="ECO:0000256" key="1">
    <source>
        <dbReference type="SAM" id="Phobius"/>
    </source>
</evidence>
<keyword evidence="1" id="KW-0472">Membrane</keyword>
<dbReference type="Proteomes" id="UP000494206">
    <property type="component" value="Unassembled WGS sequence"/>
</dbReference>
<dbReference type="AlphaFoldDB" id="A0A8S1E8R6"/>
<reference evidence="2 3" key="1">
    <citation type="submission" date="2020-04" db="EMBL/GenBank/DDBJ databases">
        <authorList>
            <person name="Laetsch R D."/>
            <person name="Stevens L."/>
            <person name="Kumar S."/>
            <person name="Blaxter L. M."/>
        </authorList>
    </citation>
    <scope>NUCLEOTIDE SEQUENCE [LARGE SCALE GENOMIC DNA]</scope>
</reference>
<comment type="caution">
    <text evidence="2">The sequence shown here is derived from an EMBL/GenBank/DDBJ whole genome shotgun (WGS) entry which is preliminary data.</text>
</comment>
<keyword evidence="1" id="KW-0812">Transmembrane</keyword>
<evidence type="ECO:0000313" key="2">
    <source>
        <dbReference type="EMBL" id="CAB3397024.1"/>
    </source>
</evidence>
<sequence length="127" mass="14695">MLLEHVMLYIALPCMSFSLLIYIFYVFKRRHRMHFEIGYPYPPMDDGPVPVAPSNEAAPPYIEAVTCRTESIFAITEPELSRYYDFQVLDECYPPNFICPPTEPPPPYPGLEKGPPPLDPIVYHRDM</sequence>
<evidence type="ECO:0000313" key="3">
    <source>
        <dbReference type="Proteomes" id="UP000494206"/>
    </source>
</evidence>